<organism evidence="1 2">
    <name type="scientific">Cetraspora pellucida</name>
    <dbReference type="NCBI Taxonomy" id="1433469"/>
    <lineage>
        <taxon>Eukaryota</taxon>
        <taxon>Fungi</taxon>
        <taxon>Fungi incertae sedis</taxon>
        <taxon>Mucoromycota</taxon>
        <taxon>Glomeromycotina</taxon>
        <taxon>Glomeromycetes</taxon>
        <taxon>Diversisporales</taxon>
        <taxon>Gigasporaceae</taxon>
        <taxon>Cetraspora</taxon>
    </lineage>
</organism>
<feature type="non-terminal residue" evidence="1">
    <location>
        <position position="51"/>
    </location>
</feature>
<reference evidence="1" key="1">
    <citation type="submission" date="2021-06" db="EMBL/GenBank/DDBJ databases">
        <authorList>
            <person name="Kallberg Y."/>
            <person name="Tangrot J."/>
            <person name="Rosling A."/>
        </authorList>
    </citation>
    <scope>NUCLEOTIDE SEQUENCE</scope>
    <source>
        <strain evidence="1">FL966</strain>
    </source>
</reference>
<sequence>MNPSQTSDNIEENNVSFLKNDMQNHKSKQFEKEPSPVNLPYEPEAVELFDI</sequence>
<accession>A0A9N9IBC1</accession>
<gene>
    <name evidence="1" type="ORF">CPELLU_LOCUS13251</name>
</gene>
<dbReference type="OrthoDB" id="2471772at2759"/>
<keyword evidence="2" id="KW-1185">Reference proteome</keyword>
<proteinExistence type="predicted"/>
<dbReference type="EMBL" id="CAJVQA010013832">
    <property type="protein sequence ID" value="CAG8727183.1"/>
    <property type="molecule type" value="Genomic_DNA"/>
</dbReference>
<dbReference type="Proteomes" id="UP000789759">
    <property type="component" value="Unassembled WGS sequence"/>
</dbReference>
<feature type="non-terminal residue" evidence="1">
    <location>
        <position position="1"/>
    </location>
</feature>
<dbReference type="AlphaFoldDB" id="A0A9N9IBC1"/>
<evidence type="ECO:0000313" key="1">
    <source>
        <dbReference type="EMBL" id="CAG8727183.1"/>
    </source>
</evidence>
<name>A0A9N9IBC1_9GLOM</name>
<protein>
    <submittedName>
        <fullName evidence="1">7463_t:CDS:1</fullName>
    </submittedName>
</protein>
<evidence type="ECO:0000313" key="2">
    <source>
        <dbReference type="Proteomes" id="UP000789759"/>
    </source>
</evidence>
<comment type="caution">
    <text evidence="1">The sequence shown here is derived from an EMBL/GenBank/DDBJ whole genome shotgun (WGS) entry which is preliminary data.</text>
</comment>